<feature type="transmembrane region" description="Helical" evidence="10">
    <location>
        <begin position="80"/>
        <end position="100"/>
    </location>
</feature>
<dbReference type="SUPFAM" id="SSF81321">
    <property type="entry name" value="Family A G protein-coupled receptor-like"/>
    <property type="match status" value="1"/>
</dbReference>
<dbReference type="GO" id="GO:0004930">
    <property type="term" value="F:G protein-coupled receptor activity"/>
    <property type="evidence" value="ECO:0007669"/>
    <property type="project" value="UniProtKB-KW"/>
</dbReference>
<keyword evidence="3 9" id="KW-0812">Transmembrane</keyword>
<evidence type="ECO:0000256" key="4">
    <source>
        <dbReference type="ARBA" id="ARBA00022989"/>
    </source>
</evidence>
<dbReference type="PANTHER" id="PTHR22752">
    <property type="entry name" value="G PROTEIN-COUPLED RECEPTOR"/>
    <property type="match status" value="1"/>
</dbReference>
<feature type="transmembrane region" description="Helical" evidence="10">
    <location>
        <begin position="39"/>
        <end position="68"/>
    </location>
</feature>
<evidence type="ECO:0000256" key="5">
    <source>
        <dbReference type="ARBA" id="ARBA00023040"/>
    </source>
</evidence>
<accession>A0A1W0WXL5</accession>
<feature type="transmembrane region" description="Helical" evidence="10">
    <location>
        <begin position="304"/>
        <end position="324"/>
    </location>
</feature>
<evidence type="ECO:0000256" key="1">
    <source>
        <dbReference type="ARBA" id="ARBA00004651"/>
    </source>
</evidence>
<dbReference type="EMBL" id="MTYJ01000035">
    <property type="protein sequence ID" value="OQV19892.1"/>
    <property type="molecule type" value="Genomic_DNA"/>
</dbReference>
<comment type="caution">
    <text evidence="12">The sequence shown here is derived from an EMBL/GenBank/DDBJ whole genome shotgun (WGS) entry which is preliminary data.</text>
</comment>
<gene>
    <name evidence="12" type="ORF">BV898_06160</name>
</gene>
<feature type="transmembrane region" description="Helical" evidence="10">
    <location>
        <begin position="272"/>
        <end position="292"/>
    </location>
</feature>
<keyword evidence="5 9" id="KW-0297">G-protein coupled receptor</keyword>
<dbReference type="OrthoDB" id="10044919at2759"/>
<reference evidence="13" key="1">
    <citation type="submission" date="2017-01" db="EMBL/GenBank/DDBJ databases">
        <title>Comparative genomics of anhydrobiosis in the tardigrade Hypsibius dujardini.</title>
        <authorList>
            <person name="Yoshida Y."/>
            <person name="Koutsovoulos G."/>
            <person name="Laetsch D."/>
            <person name="Stevens L."/>
            <person name="Kumar S."/>
            <person name="Horikawa D."/>
            <person name="Ishino K."/>
            <person name="Komine S."/>
            <person name="Tomita M."/>
            <person name="Blaxter M."/>
            <person name="Arakawa K."/>
        </authorList>
    </citation>
    <scope>NUCLEOTIDE SEQUENCE [LARGE SCALE GENOMIC DNA]</scope>
    <source>
        <strain evidence="13">Z151</strain>
    </source>
</reference>
<keyword evidence="6 10" id="KW-0472">Membrane</keyword>
<feature type="domain" description="G-protein coupled receptors family 1 profile" evidence="11">
    <location>
        <begin position="59"/>
        <end position="321"/>
    </location>
</feature>
<dbReference type="InterPro" id="IPR000276">
    <property type="entry name" value="GPCR_Rhodpsn"/>
</dbReference>
<evidence type="ECO:0000256" key="9">
    <source>
        <dbReference type="RuleBase" id="RU000688"/>
    </source>
</evidence>
<dbReference type="Pfam" id="PF00001">
    <property type="entry name" value="7tm_1"/>
    <property type="match status" value="1"/>
</dbReference>
<evidence type="ECO:0000313" key="13">
    <source>
        <dbReference type="Proteomes" id="UP000192578"/>
    </source>
</evidence>
<dbReference type="GO" id="GO:0005886">
    <property type="term" value="C:plasma membrane"/>
    <property type="evidence" value="ECO:0007669"/>
    <property type="project" value="UniProtKB-SubCell"/>
</dbReference>
<evidence type="ECO:0000256" key="7">
    <source>
        <dbReference type="ARBA" id="ARBA00023170"/>
    </source>
</evidence>
<dbReference type="Gene3D" id="1.20.1070.10">
    <property type="entry name" value="Rhodopsin 7-helix transmembrane proteins"/>
    <property type="match status" value="1"/>
</dbReference>
<proteinExistence type="inferred from homology"/>
<comment type="subcellular location">
    <subcellularLocation>
        <location evidence="1">Cell membrane</location>
        <topology evidence="1">Multi-pass membrane protein</topology>
    </subcellularLocation>
</comment>
<name>A0A1W0WXL5_HYPEX</name>
<dbReference type="AlphaFoldDB" id="A0A1W0WXL5"/>
<keyword evidence="13" id="KW-1185">Reference proteome</keyword>
<feature type="transmembrane region" description="Helical" evidence="10">
    <location>
        <begin position="160"/>
        <end position="178"/>
    </location>
</feature>
<dbReference type="PROSITE" id="PS00237">
    <property type="entry name" value="G_PROTEIN_RECEP_F1_1"/>
    <property type="match status" value="1"/>
</dbReference>
<feature type="transmembrane region" description="Helical" evidence="10">
    <location>
        <begin position="120"/>
        <end position="140"/>
    </location>
</feature>
<dbReference type="PROSITE" id="PS50262">
    <property type="entry name" value="G_PROTEIN_RECEP_F1_2"/>
    <property type="match status" value="1"/>
</dbReference>
<evidence type="ECO:0000259" key="11">
    <source>
        <dbReference type="PROSITE" id="PS50262"/>
    </source>
</evidence>
<dbReference type="Proteomes" id="UP000192578">
    <property type="component" value="Unassembled WGS sequence"/>
</dbReference>
<keyword evidence="8 9" id="KW-0807">Transducer</keyword>
<evidence type="ECO:0000256" key="3">
    <source>
        <dbReference type="ARBA" id="ARBA00022692"/>
    </source>
</evidence>
<organism evidence="12 13">
    <name type="scientific">Hypsibius exemplaris</name>
    <name type="common">Freshwater tardigrade</name>
    <dbReference type="NCBI Taxonomy" id="2072580"/>
    <lineage>
        <taxon>Eukaryota</taxon>
        <taxon>Metazoa</taxon>
        <taxon>Ecdysozoa</taxon>
        <taxon>Tardigrada</taxon>
        <taxon>Eutardigrada</taxon>
        <taxon>Parachela</taxon>
        <taxon>Hypsibioidea</taxon>
        <taxon>Hypsibiidae</taxon>
        <taxon>Hypsibius</taxon>
    </lineage>
</organism>
<sequence length="417" mass="47548">MLHVTRNATADNISQYYGRFFGNNSSDNSTQSTEVLDDWWLRITFCVFMGLLAVSGTIGNCFVIFSILMVKELRKLRNVFILNLGISDLLVNAISMPFNILGAVNSADFWHGKGVLCQFIATICVPGCSSSLYSIAAIAFERYLCICHLPLHHRLFSRPLIPIIMMIILWVNAHLIHLPNHVGWGEAYYDENFFLCWLDLRLWSYSFFYAFVSVIIPIGFCFFAYFRIYLTIRKTTLSRNLITQAPSRKNESEADRIARSAWREEIMLVKTLFKLFLVFIVSWGPVAVLFIFNKTIDAPRWVNLLAILMAHGNSATNSLLYYWLNGHWKTTVRSARTHLSKVQWSGVHAYGGSTGMSRNAVSQMSHSMVRERSVSFNAKTVKVAFTDLDDVKIPPSSPTTRLAVDPGFIRKNSYRIE</sequence>
<feature type="transmembrane region" description="Helical" evidence="10">
    <location>
        <begin position="207"/>
        <end position="230"/>
    </location>
</feature>
<evidence type="ECO:0000313" key="12">
    <source>
        <dbReference type="EMBL" id="OQV19892.1"/>
    </source>
</evidence>
<protein>
    <recommendedName>
        <fullName evidence="11">G-protein coupled receptors family 1 profile domain-containing protein</fullName>
    </recommendedName>
</protein>
<dbReference type="CDD" id="cd00637">
    <property type="entry name" value="7tm_classA_rhodopsin-like"/>
    <property type="match status" value="1"/>
</dbReference>
<dbReference type="InterPro" id="IPR017452">
    <property type="entry name" value="GPCR_Rhodpsn_7TM"/>
</dbReference>
<keyword evidence="7 9" id="KW-0675">Receptor</keyword>
<evidence type="ECO:0000256" key="10">
    <source>
        <dbReference type="SAM" id="Phobius"/>
    </source>
</evidence>
<dbReference type="PRINTS" id="PR00237">
    <property type="entry name" value="GPCRRHODOPSN"/>
</dbReference>
<evidence type="ECO:0000256" key="6">
    <source>
        <dbReference type="ARBA" id="ARBA00023136"/>
    </source>
</evidence>
<evidence type="ECO:0000256" key="2">
    <source>
        <dbReference type="ARBA" id="ARBA00022475"/>
    </source>
</evidence>
<keyword evidence="2" id="KW-1003">Cell membrane</keyword>
<keyword evidence="4 10" id="KW-1133">Transmembrane helix</keyword>
<evidence type="ECO:0000256" key="8">
    <source>
        <dbReference type="ARBA" id="ARBA00023224"/>
    </source>
</evidence>
<comment type="similarity">
    <text evidence="9">Belongs to the G-protein coupled receptor 1 family.</text>
</comment>